<evidence type="ECO:0000256" key="1">
    <source>
        <dbReference type="SAM" id="MobiDB-lite"/>
    </source>
</evidence>
<name>A0A317SF91_9PEZI</name>
<keyword evidence="2" id="KW-0472">Membrane</keyword>
<dbReference type="Proteomes" id="UP000246991">
    <property type="component" value="Unassembled WGS sequence"/>
</dbReference>
<feature type="compositionally biased region" description="Basic and acidic residues" evidence="1">
    <location>
        <begin position="17"/>
        <end position="34"/>
    </location>
</feature>
<evidence type="ECO:0000256" key="2">
    <source>
        <dbReference type="SAM" id="Phobius"/>
    </source>
</evidence>
<feature type="region of interest" description="Disordered" evidence="1">
    <location>
        <begin position="1"/>
        <end position="34"/>
    </location>
</feature>
<dbReference type="AlphaFoldDB" id="A0A317SF91"/>
<dbReference type="EMBL" id="PYWC01000089">
    <property type="protein sequence ID" value="PWW73035.1"/>
    <property type="molecule type" value="Genomic_DNA"/>
</dbReference>
<protein>
    <submittedName>
        <fullName evidence="3">Uncharacterized protein</fullName>
    </submittedName>
</protein>
<evidence type="ECO:0000313" key="4">
    <source>
        <dbReference type="Proteomes" id="UP000246991"/>
    </source>
</evidence>
<feature type="transmembrane region" description="Helical" evidence="2">
    <location>
        <begin position="71"/>
        <end position="90"/>
    </location>
</feature>
<reference evidence="3 4" key="1">
    <citation type="submission" date="2018-03" db="EMBL/GenBank/DDBJ databases">
        <title>Genomes of Pezizomycetes fungi and the evolution of truffles.</title>
        <authorList>
            <person name="Murat C."/>
            <person name="Payen T."/>
            <person name="Noel B."/>
            <person name="Kuo A."/>
            <person name="Martin F.M."/>
        </authorList>
    </citation>
    <scope>NUCLEOTIDE SEQUENCE [LARGE SCALE GENOMIC DNA]</scope>
    <source>
        <strain evidence="3">091103-1</strain>
    </source>
</reference>
<gene>
    <name evidence="3" type="ORF">C7212DRAFT_366249</name>
</gene>
<proteinExistence type="predicted"/>
<dbReference type="OrthoDB" id="5410137at2759"/>
<sequence>MFASNLANNHPAIVPNRPKETRAEATKTTETKTEKRLTDGVDTLNKRIMDFPKDLNSLAKKMDDGFNRQDGWIKFLVGMFVTTVVLKFAYTDGKLEKKIQENVRSEVSSAESRLESRVKSKAIALESRILIELAHIKMRLSNRPTPYQDDVKAKKQ</sequence>
<keyword evidence="2" id="KW-0812">Transmembrane</keyword>
<organism evidence="3 4">
    <name type="scientific">Tuber magnatum</name>
    <name type="common">white Piedmont truffle</name>
    <dbReference type="NCBI Taxonomy" id="42249"/>
    <lineage>
        <taxon>Eukaryota</taxon>
        <taxon>Fungi</taxon>
        <taxon>Dikarya</taxon>
        <taxon>Ascomycota</taxon>
        <taxon>Pezizomycotina</taxon>
        <taxon>Pezizomycetes</taxon>
        <taxon>Pezizales</taxon>
        <taxon>Tuberaceae</taxon>
        <taxon>Tuber</taxon>
    </lineage>
</organism>
<comment type="caution">
    <text evidence="3">The sequence shown here is derived from an EMBL/GenBank/DDBJ whole genome shotgun (WGS) entry which is preliminary data.</text>
</comment>
<evidence type="ECO:0000313" key="3">
    <source>
        <dbReference type="EMBL" id="PWW73035.1"/>
    </source>
</evidence>
<keyword evidence="2" id="KW-1133">Transmembrane helix</keyword>
<keyword evidence="4" id="KW-1185">Reference proteome</keyword>
<accession>A0A317SF91</accession>